<sequence length="327" mass="36281">MHLLILFEKHVPPKMFRKQSDKIYEHMKKIIRSKNLSDNQTAVILCNKARSALDLASTVMDMTSLLGLGTTEISQHTTGQMVRLYANAAEAACLKGVEKDTVLSFLGALGCLGAIAHILVEDIRAKLKDGPWKNKIIFQLDTDYHEFCKKMEVLKMEIDLAEQNDAQKIMDDILWNGVHHAESYVSKLIKDAEQCQLVCIAACKAIHESSASCCVKPYAEKENACRSILLCQGTKRIKSACRITFHWFLVFSYCNGGRIMSMIFSTVGKKHRGWRRGLGRERTGDAATGRENGGVAAVRRGEETRPVQRGGGNTVAVNSTSALSSCR</sequence>
<name>A0ACD5WUK1_AVESA</name>
<dbReference type="EnsemblPlants" id="AVESA.00010b.r2.4CG1267690.1">
    <property type="protein sequence ID" value="AVESA.00010b.r2.4CG1267690.1.CDS"/>
    <property type="gene ID" value="AVESA.00010b.r2.4CG1267690"/>
</dbReference>
<evidence type="ECO:0000313" key="1">
    <source>
        <dbReference type="EnsemblPlants" id="AVESA.00010b.r2.4CG1267690.1.CDS"/>
    </source>
</evidence>
<reference evidence="1" key="1">
    <citation type="submission" date="2021-05" db="EMBL/GenBank/DDBJ databases">
        <authorList>
            <person name="Scholz U."/>
            <person name="Mascher M."/>
            <person name="Fiebig A."/>
        </authorList>
    </citation>
    <scope>NUCLEOTIDE SEQUENCE [LARGE SCALE GENOMIC DNA]</scope>
</reference>
<reference evidence="1" key="2">
    <citation type="submission" date="2025-09" db="UniProtKB">
        <authorList>
            <consortium name="EnsemblPlants"/>
        </authorList>
    </citation>
    <scope>IDENTIFICATION</scope>
</reference>
<proteinExistence type="predicted"/>
<dbReference type="Proteomes" id="UP001732700">
    <property type="component" value="Chromosome 4C"/>
</dbReference>
<accession>A0ACD5WUK1</accession>
<protein>
    <submittedName>
        <fullName evidence="1">Uncharacterized protein</fullName>
    </submittedName>
</protein>
<keyword evidence="2" id="KW-1185">Reference proteome</keyword>
<organism evidence="1 2">
    <name type="scientific">Avena sativa</name>
    <name type="common">Oat</name>
    <dbReference type="NCBI Taxonomy" id="4498"/>
    <lineage>
        <taxon>Eukaryota</taxon>
        <taxon>Viridiplantae</taxon>
        <taxon>Streptophyta</taxon>
        <taxon>Embryophyta</taxon>
        <taxon>Tracheophyta</taxon>
        <taxon>Spermatophyta</taxon>
        <taxon>Magnoliopsida</taxon>
        <taxon>Liliopsida</taxon>
        <taxon>Poales</taxon>
        <taxon>Poaceae</taxon>
        <taxon>BOP clade</taxon>
        <taxon>Pooideae</taxon>
        <taxon>Poodae</taxon>
        <taxon>Poeae</taxon>
        <taxon>Poeae Chloroplast Group 1 (Aveneae type)</taxon>
        <taxon>Aveninae</taxon>
        <taxon>Avena</taxon>
    </lineage>
</organism>
<evidence type="ECO:0000313" key="2">
    <source>
        <dbReference type="Proteomes" id="UP001732700"/>
    </source>
</evidence>